<dbReference type="PANTHER" id="PTHR43179">
    <property type="entry name" value="RHAMNOSYLTRANSFERASE WBBL"/>
    <property type="match status" value="1"/>
</dbReference>
<evidence type="ECO:0000259" key="7">
    <source>
        <dbReference type="Pfam" id="PF19320"/>
    </source>
</evidence>
<proteinExistence type="inferred from homology"/>
<dbReference type="AlphaFoldDB" id="A0A917GKD4"/>
<dbReference type="Pfam" id="PF13641">
    <property type="entry name" value="Glyco_tranf_2_3"/>
    <property type="match status" value="1"/>
</dbReference>
<feature type="region of interest" description="Disordered" evidence="5">
    <location>
        <begin position="537"/>
        <end position="560"/>
    </location>
</feature>
<dbReference type="Pfam" id="PF19320">
    <property type="entry name" value="GlfT2_domain3"/>
    <property type="match status" value="1"/>
</dbReference>
<keyword evidence="4 8" id="KW-0808">Transferase</keyword>
<protein>
    <submittedName>
        <fullName evidence="8">Glycosyl transferase</fullName>
    </submittedName>
</protein>
<organism evidence="8 9">
    <name type="scientific">Kocuria dechangensis</name>
    <dbReference type="NCBI Taxonomy" id="1176249"/>
    <lineage>
        <taxon>Bacteria</taxon>
        <taxon>Bacillati</taxon>
        <taxon>Actinomycetota</taxon>
        <taxon>Actinomycetes</taxon>
        <taxon>Micrococcales</taxon>
        <taxon>Micrococcaceae</taxon>
        <taxon>Kocuria</taxon>
    </lineage>
</organism>
<keyword evidence="3" id="KW-0328">Glycosyltransferase</keyword>
<evidence type="ECO:0000256" key="4">
    <source>
        <dbReference type="ARBA" id="ARBA00022679"/>
    </source>
</evidence>
<dbReference type="InterPro" id="IPR045699">
    <property type="entry name" value="GlfT2_C"/>
</dbReference>
<keyword evidence="9" id="KW-1185">Reference proteome</keyword>
<evidence type="ECO:0000313" key="9">
    <source>
        <dbReference type="Proteomes" id="UP000638848"/>
    </source>
</evidence>
<dbReference type="EMBL" id="BMEQ01000004">
    <property type="protein sequence ID" value="GGG49840.1"/>
    <property type="molecule type" value="Genomic_DNA"/>
</dbReference>
<evidence type="ECO:0000313" key="8">
    <source>
        <dbReference type="EMBL" id="GGG49840.1"/>
    </source>
</evidence>
<name>A0A917GKD4_9MICC</name>
<comment type="pathway">
    <text evidence="1">Cell wall biogenesis; cell wall polysaccharide biosynthesis.</text>
</comment>
<dbReference type="GO" id="GO:0016757">
    <property type="term" value="F:glycosyltransferase activity"/>
    <property type="evidence" value="ECO:0007669"/>
    <property type="project" value="UniProtKB-KW"/>
</dbReference>
<feature type="domain" description="Galactofuranosyltransferase GlfT2 N-terminal" evidence="6">
    <location>
        <begin position="79"/>
        <end position="190"/>
    </location>
</feature>
<gene>
    <name evidence="8" type="ORF">GCM10011374_10410</name>
</gene>
<dbReference type="Gene3D" id="3.90.550.60">
    <property type="match status" value="1"/>
</dbReference>
<evidence type="ECO:0000256" key="2">
    <source>
        <dbReference type="ARBA" id="ARBA00006739"/>
    </source>
</evidence>
<dbReference type="InterPro" id="IPR029044">
    <property type="entry name" value="Nucleotide-diphossugar_trans"/>
</dbReference>
<dbReference type="Pfam" id="PF17994">
    <property type="entry name" value="Glft2_N"/>
    <property type="match status" value="1"/>
</dbReference>
<comment type="similarity">
    <text evidence="2">Belongs to the glycosyltransferase 2 family.</text>
</comment>
<evidence type="ECO:0000256" key="5">
    <source>
        <dbReference type="SAM" id="MobiDB-lite"/>
    </source>
</evidence>
<evidence type="ECO:0000256" key="3">
    <source>
        <dbReference type="ARBA" id="ARBA00022676"/>
    </source>
</evidence>
<evidence type="ECO:0000259" key="6">
    <source>
        <dbReference type="Pfam" id="PF17994"/>
    </source>
</evidence>
<sequence length="677" mass="75225">MSQHSVTGANPVVAGQEAEQYLARISTAPEERGEDLREVARVVFPANRDLDSLPLYVDGPINLSGPSSAGSEAMGHPDDILSRRSVRIRPGRRVSFGSYFNAFPASYWRRWTVAEKVVLRVRTAGSGSLLVYRSNARGVSQRVEDRRVEGGQSSEFELTLAPFGDGGWYWFDLIADESGMELVEAAWLVPTAGRATGRVTLGITTFNRPDYCVNTIRTIAAAEGLDEVLDELIIVDQGNKLVSDEPDFPEAQAAMGGRLRMIRQGNLGGSGGFARNMYEVVEGRPGADGTEKSDYVLILDDDILLETEGVLRAVAFADMCRTPSIVGGHMFDMYNKPLLNAYAEVVNPYRFAWGPIEDLGGVDFAERGLRSRPKLHRRWDADYNGWWMCLIPRVVLEDVGLSLPVFIKWDDSEYSLRAREAGYPTISLPGAAVWHVSWADKDDAVDWQAYFHERNRLIAALLHSPYAKGGRMLRESLTTDTKHVVSMQYYAARAVLLAIQDVMAGPDRLHEVLPTRMPEIRAMKDEYTDARIVKDPAAFPPVRRSKPPKSQSGPRKPSKAALVPWAVRTVLKQTVKPVRELSREHPEASVAHMDSAWYALASLDSAVVSNADGTGASWYQRDPQQVRALVAESIRLHTELFGRWEALAQQYREALPRITSPEAWARTFAANSPAPRD</sequence>
<reference evidence="8" key="1">
    <citation type="journal article" date="2014" name="Int. J. Syst. Evol. Microbiol.">
        <title>Complete genome sequence of Corynebacterium casei LMG S-19264T (=DSM 44701T), isolated from a smear-ripened cheese.</title>
        <authorList>
            <consortium name="US DOE Joint Genome Institute (JGI-PGF)"/>
            <person name="Walter F."/>
            <person name="Albersmeier A."/>
            <person name="Kalinowski J."/>
            <person name="Ruckert C."/>
        </authorList>
    </citation>
    <scope>NUCLEOTIDE SEQUENCE</scope>
    <source>
        <strain evidence="8">CGMCC 1.12187</strain>
    </source>
</reference>
<dbReference type="SUPFAM" id="SSF53448">
    <property type="entry name" value="Nucleotide-diphospho-sugar transferases"/>
    <property type="match status" value="1"/>
</dbReference>
<dbReference type="RefSeq" id="WP_188534956.1">
    <property type="nucleotide sequence ID" value="NZ_BMEQ01000004.1"/>
</dbReference>
<comment type="caution">
    <text evidence="8">The sequence shown here is derived from an EMBL/GenBank/DDBJ whole genome shotgun (WGS) entry which is preliminary data.</text>
</comment>
<accession>A0A917GKD4</accession>
<dbReference type="InterPro" id="IPR040492">
    <property type="entry name" value="GlfT2_N"/>
</dbReference>
<dbReference type="Proteomes" id="UP000638848">
    <property type="component" value="Unassembled WGS sequence"/>
</dbReference>
<reference evidence="8" key="2">
    <citation type="submission" date="2020-09" db="EMBL/GenBank/DDBJ databases">
        <authorList>
            <person name="Sun Q."/>
            <person name="Zhou Y."/>
        </authorList>
    </citation>
    <scope>NUCLEOTIDE SEQUENCE</scope>
    <source>
        <strain evidence="8">CGMCC 1.12187</strain>
    </source>
</reference>
<evidence type="ECO:0000256" key="1">
    <source>
        <dbReference type="ARBA" id="ARBA00004776"/>
    </source>
</evidence>
<feature type="domain" description="Galactofuranosyltransferase-2 C-terminal" evidence="7">
    <location>
        <begin position="472"/>
        <end position="669"/>
    </location>
</feature>
<dbReference type="PANTHER" id="PTHR43179:SF12">
    <property type="entry name" value="GALACTOFURANOSYLTRANSFERASE GLFT2"/>
    <property type="match status" value="1"/>
</dbReference>